<reference evidence="4 5" key="1">
    <citation type="submission" date="2016-07" db="EMBL/GenBank/DDBJ databases">
        <title>Pervasive Adenine N6-methylation of Active Genes in Fungi.</title>
        <authorList>
            <consortium name="DOE Joint Genome Institute"/>
            <person name="Mondo S.J."/>
            <person name="Dannebaum R.O."/>
            <person name="Kuo R.C."/>
            <person name="Labutti K."/>
            <person name="Haridas S."/>
            <person name="Kuo A."/>
            <person name="Salamov A."/>
            <person name="Ahrendt S.R."/>
            <person name="Lipzen A."/>
            <person name="Sullivan W."/>
            <person name="Andreopoulos W.B."/>
            <person name="Clum A."/>
            <person name="Lindquist E."/>
            <person name="Daum C."/>
            <person name="Ramamoorthy G.K."/>
            <person name="Gryganskyi A."/>
            <person name="Culley D."/>
            <person name="Magnuson J.K."/>
            <person name="James T.Y."/>
            <person name="O'Malley M.A."/>
            <person name="Stajich J.E."/>
            <person name="Spatafora J.W."/>
            <person name="Visel A."/>
            <person name="Grigoriev I.V."/>
        </authorList>
    </citation>
    <scope>NUCLEOTIDE SEQUENCE [LARGE SCALE GENOMIC DNA]</scope>
    <source>
        <strain evidence="4 5">62-1032</strain>
    </source>
</reference>
<evidence type="ECO:0000313" key="5">
    <source>
        <dbReference type="Proteomes" id="UP000193467"/>
    </source>
</evidence>
<feature type="domain" description="VIT" evidence="3">
    <location>
        <begin position="7"/>
        <end position="136"/>
    </location>
</feature>
<dbReference type="SMART" id="SM00327">
    <property type="entry name" value="VWA"/>
    <property type="match status" value="1"/>
</dbReference>
<dbReference type="EMBL" id="MCGR01000002">
    <property type="protein sequence ID" value="ORY91748.1"/>
    <property type="molecule type" value="Genomic_DNA"/>
</dbReference>
<evidence type="ECO:0000256" key="1">
    <source>
        <dbReference type="SAM" id="MobiDB-lite"/>
    </source>
</evidence>
<dbReference type="PROSITE" id="PS50234">
    <property type="entry name" value="VWFA"/>
    <property type="match status" value="1"/>
</dbReference>
<dbReference type="InterPro" id="IPR002035">
    <property type="entry name" value="VWF_A"/>
</dbReference>
<dbReference type="PROSITE" id="PS51468">
    <property type="entry name" value="VIT"/>
    <property type="match status" value="1"/>
</dbReference>
<gene>
    <name evidence="4" type="ORF">BCR35DRAFT_328335</name>
</gene>
<dbReference type="PANTHER" id="PTHR45737:SF6">
    <property type="entry name" value="VON WILLEBRAND FACTOR A DOMAIN-CONTAINING PROTEIN 5A"/>
    <property type="match status" value="1"/>
</dbReference>
<name>A0A1Y2G2Z4_9BASI</name>
<keyword evidence="5" id="KW-1185">Reference proteome</keyword>
<dbReference type="Pfam" id="PF08487">
    <property type="entry name" value="VIT"/>
    <property type="match status" value="1"/>
</dbReference>
<dbReference type="Proteomes" id="UP000193467">
    <property type="component" value="Unassembled WGS sequence"/>
</dbReference>
<dbReference type="SMART" id="SM00609">
    <property type="entry name" value="VIT"/>
    <property type="match status" value="1"/>
</dbReference>
<dbReference type="OrthoDB" id="1729737at2759"/>
<protein>
    <submittedName>
        <fullName evidence="4">von Willebrand factor type A domain-domain-containing protein</fullName>
    </submittedName>
</protein>
<feature type="region of interest" description="Disordered" evidence="1">
    <location>
        <begin position="727"/>
        <end position="753"/>
    </location>
</feature>
<dbReference type="PANTHER" id="PTHR45737">
    <property type="entry name" value="VON WILLEBRAND FACTOR A DOMAIN-CONTAINING PROTEIN 5A"/>
    <property type="match status" value="1"/>
</dbReference>
<proteinExistence type="predicted"/>
<accession>A0A1Y2G2Z4</accession>
<feature type="compositionally biased region" description="Pro residues" evidence="1">
    <location>
        <begin position="537"/>
        <end position="553"/>
    </location>
</feature>
<sequence length="993" mass="105691">MFGAPRLHGLYYYHQHSPLALPLLQVAAQTRIKDLSAGVNLTQLYTNDSNHTIECSYRFPVPARAAVTSFALVKQDGTRIVGLVQEKEEARETYDQAVEEGKLASLMEQQTPDTFQVSVGNILPHENVTVELSYSTELTEDEVNDSIRFHLPAHIGARYGEEPSSKPSPSLFSLSPSTSTSFFHLDLAIESVAPIRQIGSPSHTISTSLGPEPSLPNASEIPFSNYARVTFSSDSTLDKDFILTLQSTGLDAPRCLAELHPSPEQDTAALSLSMVPKFKLPDIGEQEYLFLVDRSGSMGGERISMARKALVVLLRSLPKEGTRFNIVSFGNSSSALWSNGSRGYSQATLDEATKHVDGMDADFGGTEMRKALEATFSSRKTDKPTSVFVLTDGDAWDLEGVNAAVSTAVTSSPSTAPLRVFVLGIGNSASTAMCEGIARAGNGTAQFVVDGESFTGKTARLLKAARSPQLLNVRLELPESAEAPEYSKDAEEEFELVEEQTEVKKEGVEKVSASLATLSLFDDSEDPLAATADSSRPFPPPPAINLPPPPPIQQAPRHIQSLSPGTRLHAYLILTPASLLPRSIFLRAELASGQKLELEVPVTTSQLPLDKDTPTPIHALAARKLIQDLEDGRHGIKVDGDDEELLARTVKAHVVRLGKTYSLASPHTSFIAVDESEVDEKRQQVALPCRVAPPPPPPQAPVLFGSAPQARCKKASGGLFGGMGARLFSTSSSSATPPPPPAPRGAPPAAAARAPVNAASFGTFGAPAASSYSAPAPRASGFGSPPAPGGALFGSSSSGGGGGLFGSAPKPFATSPPPNPCIAPAPAFSSYKTMDMSMSTRGGGSLFAQPTGFGAALAAESTSPPPSAELTPSDRIDALARHQAFDGSFSPSAVPLCSSTDPSTTTTLDLETILTHLARIRIAPLARFEALSKEEKEELVATACVVAFWEKEMEMEKLREEWEGMAEKAKEFGEEIVGEREWEELVRRVKSLV</sequence>
<dbReference type="SUPFAM" id="SSF53300">
    <property type="entry name" value="vWA-like"/>
    <property type="match status" value="1"/>
</dbReference>
<feature type="region of interest" description="Disordered" evidence="1">
    <location>
        <begin position="772"/>
        <end position="795"/>
    </location>
</feature>
<evidence type="ECO:0000259" key="2">
    <source>
        <dbReference type="PROSITE" id="PS50234"/>
    </source>
</evidence>
<dbReference type="InterPro" id="IPR036465">
    <property type="entry name" value="vWFA_dom_sf"/>
</dbReference>
<feature type="compositionally biased region" description="Pro residues" evidence="1">
    <location>
        <begin position="736"/>
        <end position="746"/>
    </location>
</feature>
<evidence type="ECO:0000313" key="4">
    <source>
        <dbReference type="EMBL" id="ORY91748.1"/>
    </source>
</evidence>
<dbReference type="Pfam" id="PF13768">
    <property type="entry name" value="VWA_3"/>
    <property type="match status" value="1"/>
</dbReference>
<comment type="caution">
    <text evidence="4">The sequence shown here is derived from an EMBL/GenBank/DDBJ whole genome shotgun (WGS) entry which is preliminary data.</text>
</comment>
<dbReference type="Gene3D" id="3.40.50.410">
    <property type="entry name" value="von Willebrand factor, type A domain"/>
    <property type="match status" value="1"/>
</dbReference>
<feature type="domain" description="VWFA" evidence="2">
    <location>
        <begin position="287"/>
        <end position="465"/>
    </location>
</feature>
<dbReference type="InterPro" id="IPR013694">
    <property type="entry name" value="VIT"/>
</dbReference>
<evidence type="ECO:0000259" key="3">
    <source>
        <dbReference type="PROSITE" id="PS51468"/>
    </source>
</evidence>
<organism evidence="4 5">
    <name type="scientific">Leucosporidium creatinivorum</name>
    <dbReference type="NCBI Taxonomy" id="106004"/>
    <lineage>
        <taxon>Eukaryota</taxon>
        <taxon>Fungi</taxon>
        <taxon>Dikarya</taxon>
        <taxon>Basidiomycota</taxon>
        <taxon>Pucciniomycotina</taxon>
        <taxon>Microbotryomycetes</taxon>
        <taxon>Leucosporidiales</taxon>
        <taxon>Leucosporidium</taxon>
    </lineage>
</organism>
<feature type="region of interest" description="Disordered" evidence="1">
    <location>
        <begin position="527"/>
        <end position="557"/>
    </location>
</feature>
<dbReference type="STRING" id="106004.A0A1Y2G2Z4"/>
<dbReference type="AlphaFoldDB" id="A0A1Y2G2Z4"/>
<dbReference type="InParanoid" id="A0A1Y2G2Z4"/>